<evidence type="ECO:0000256" key="2">
    <source>
        <dbReference type="ARBA" id="ARBA00023015"/>
    </source>
</evidence>
<comment type="subcellular location">
    <subcellularLocation>
        <location evidence="1 6">Nucleus</location>
    </subcellularLocation>
</comment>
<protein>
    <recommendedName>
        <fullName evidence="8">Fork-head domain-containing protein</fullName>
    </recommendedName>
</protein>
<evidence type="ECO:0000256" key="1">
    <source>
        <dbReference type="ARBA" id="ARBA00004123"/>
    </source>
</evidence>
<dbReference type="InterPro" id="IPR001766">
    <property type="entry name" value="Fork_head_dom"/>
</dbReference>
<dbReference type="EMBL" id="JAGPUO010000017">
    <property type="protein sequence ID" value="KAG5657559.1"/>
    <property type="molecule type" value="Genomic_DNA"/>
</dbReference>
<dbReference type="GO" id="GO:0000981">
    <property type="term" value="F:DNA-binding transcription factor activity, RNA polymerase II-specific"/>
    <property type="evidence" value="ECO:0007669"/>
    <property type="project" value="TreeGrafter"/>
</dbReference>
<dbReference type="AlphaFoldDB" id="A0A9P7GWR1"/>
<evidence type="ECO:0000259" key="8">
    <source>
        <dbReference type="PROSITE" id="PS50039"/>
    </source>
</evidence>
<evidence type="ECO:0000256" key="4">
    <source>
        <dbReference type="ARBA" id="ARBA00023163"/>
    </source>
</evidence>
<feature type="region of interest" description="Disordered" evidence="7">
    <location>
        <begin position="1"/>
        <end position="140"/>
    </location>
</feature>
<feature type="region of interest" description="Disordered" evidence="7">
    <location>
        <begin position="353"/>
        <end position="385"/>
    </location>
</feature>
<evidence type="ECO:0000256" key="3">
    <source>
        <dbReference type="ARBA" id="ARBA00023125"/>
    </source>
</evidence>
<organism evidence="9 10">
    <name type="scientific">Fusarium avenaceum</name>
    <dbReference type="NCBI Taxonomy" id="40199"/>
    <lineage>
        <taxon>Eukaryota</taxon>
        <taxon>Fungi</taxon>
        <taxon>Dikarya</taxon>
        <taxon>Ascomycota</taxon>
        <taxon>Pezizomycotina</taxon>
        <taxon>Sordariomycetes</taxon>
        <taxon>Hypocreomycetidae</taxon>
        <taxon>Hypocreales</taxon>
        <taxon>Nectriaceae</taxon>
        <taxon>Fusarium</taxon>
        <taxon>Fusarium tricinctum species complex</taxon>
    </lineage>
</organism>
<sequence length="654" mass="71247">MHRTLTSTEVTMDPPFPGDGQPSSYTNTLPGHGQQSPCVAELTGMGSYYALSSGPQDQPPHLSSTGPLPLGSTLSQHQDNQQRSHPIQDATAYTSMSSGFHYPPRSHHQVWPSPPPGPDDYDNYSYQSSPSSGSAPMSCYNPSPISPRTWSSPDFPLSQASESLHQQSQQNPYHNLRICTPTSTEGFPVRGSQVLTPFLSGCMNQGFDNEIDGMPHNYSPVTIPSSSVGALSCTSSPQEPLLSTPMHMETRQESPAGELDYRVSTDEQLDAKDGKDVVVGAKTEEPYAKLLYRALMSAPDHAMTLQEIYQWFRENTDKDVKKENTPKRPGKNAEGWQNSIRHNLSMNEAFVKRGSKQASGCKSNAADQDSGPGPAKAGEPKKPTEWMLEDWAVRNGVESTTKYRPKHPSRRAVGSRVHHHPYDHRFPQHGSPSSPTGTAGRKGDCSSTKLRMRGRQYAHETNMPPTSHHINIMAHPHPTRRTTALASMYQSHHQQQLGYEDMMMPRIEAMSQTAIKQDYSPIKQEYSPMAQTAIKQDYSPMTPDSSAFGFVLPEPSLIHAHAVNSSASASASNVKGNANVDVNGSGPTAYALLSGGHQAQSMYVGSSPCEYPYGMVDVTGVYQGAGHNTVSGGVNERLIGIGPNAVYNWNGQAL</sequence>
<feature type="region of interest" description="Disordered" evidence="7">
    <location>
        <begin position="319"/>
        <end position="340"/>
    </location>
</feature>
<dbReference type="GO" id="GO:0000978">
    <property type="term" value="F:RNA polymerase II cis-regulatory region sequence-specific DNA binding"/>
    <property type="evidence" value="ECO:0007669"/>
    <property type="project" value="TreeGrafter"/>
</dbReference>
<dbReference type="PANTHER" id="PTHR45881">
    <property type="entry name" value="CHECKPOINT SUPPRESSOR 1-LIKE, ISOFORM A-RELATED"/>
    <property type="match status" value="1"/>
</dbReference>
<feature type="DNA-binding region" description="Fork-head" evidence="6">
    <location>
        <begin position="282"/>
        <end position="407"/>
    </location>
</feature>
<dbReference type="InterPro" id="IPR030456">
    <property type="entry name" value="TF_fork_head_CS_2"/>
</dbReference>
<dbReference type="Pfam" id="PF00250">
    <property type="entry name" value="Forkhead"/>
    <property type="match status" value="1"/>
</dbReference>
<evidence type="ECO:0000256" key="5">
    <source>
        <dbReference type="ARBA" id="ARBA00023242"/>
    </source>
</evidence>
<evidence type="ECO:0000256" key="7">
    <source>
        <dbReference type="SAM" id="MobiDB-lite"/>
    </source>
</evidence>
<keyword evidence="3 6" id="KW-0238">DNA-binding</keyword>
<evidence type="ECO:0000313" key="9">
    <source>
        <dbReference type="EMBL" id="KAG5657559.1"/>
    </source>
</evidence>
<keyword evidence="10" id="KW-1185">Reference proteome</keyword>
<dbReference type="PROSITE" id="PS50039">
    <property type="entry name" value="FORK_HEAD_3"/>
    <property type="match status" value="1"/>
</dbReference>
<dbReference type="PROSITE" id="PS00658">
    <property type="entry name" value="FORK_HEAD_2"/>
    <property type="match status" value="1"/>
</dbReference>
<feature type="compositionally biased region" description="Polar residues" evidence="7">
    <location>
        <begin position="1"/>
        <end position="10"/>
    </location>
</feature>
<dbReference type="InterPro" id="IPR036388">
    <property type="entry name" value="WH-like_DNA-bd_sf"/>
</dbReference>
<feature type="region of interest" description="Disordered" evidence="7">
    <location>
        <begin position="397"/>
        <end position="446"/>
    </location>
</feature>
<keyword evidence="4" id="KW-0804">Transcription</keyword>
<feature type="compositionally biased region" description="Polar residues" evidence="7">
    <location>
        <begin position="53"/>
        <end position="98"/>
    </location>
</feature>
<dbReference type="Gene3D" id="1.10.10.10">
    <property type="entry name" value="Winged helix-like DNA-binding domain superfamily/Winged helix DNA-binding domain"/>
    <property type="match status" value="1"/>
</dbReference>
<evidence type="ECO:0000256" key="6">
    <source>
        <dbReference type="PROSITE-ProRule" id="PRU00089"/>
    </source>
</evidence>
<dbReference type="SUPFAM" id="SSF46785">
    <property type="entry name" value="Winged helix' DNA-binding domain"/>
    <property type="match status" value="1"/>
</dbReference>
<dbReference type="SMART" id="SM00339">
    <property type="entry name" value="FH"/>
    <property type="match status" value="1"/>
</dbReference>
<name>A0A9P7GWR1_9HYPO</name>
<proteinExistence type="predicted"/>
<keyword evidence="5 6" id="KW-0539">Nucleus</keyword>
<reference evidence="9" key="1">
    <citation type="submission" date="2021-04" db="EMBL/GenBank/DDBJ databases">
        <title>Draft genome of Fusarium avenaceum strain F156N33, isolated from an atmospheric sample in Virginia.</title>
        <authorList>
            <person name="Yang S."/>
            <person name="Vinatzer B.A."/>
            <person name="Coleman J."/>
        </authorList>
    </citation>
    <scope>NUCLEOTIDE SEQUENCE</scope>
    <source>
        <strain evidence="9">F156N33</strain>
    </source>
</reference>
<keyword evidence="2" id="KW-0805">Transcription regulation</keyword>
<feature type="compositionally biased region" description="Low complexity" evidence="7">
    <location>
        <begin position="123"/>
        <end position="138"/>
    </location>
</feature>
<feature type="compositionally biased region" description="Polar residues" evidence="7">
    <location>
        <begin position="356"/>
        <end position="367"/>
    </location>
</feature>
<accession>A0A9P7GWR1</accession>
<dbReference type="PANTHER" id="PTHR45881:SF5">
    <property type="entry name" value="FORK-HEAD DOMAIN-CONTAINING PROTEIN"/>
    <property type="match status" value="1"/>
</dbReference>
<dbReference type="InterPro" id="IPR036390">
    <property type="entry name" value="WH_DNA-bd_sf"/>
</dbReference>
<comment type="caution">
    <text evidence="9">The sequence shown here is derived from an EMBL/GenBank/DDBJ whole genome shotgun (WGS) entry which is preliminary data.</text>
</comment>
<dbReference type="Proteomes" id="UP000782241">
    <property type="component" value="Unassembled WGS sequence"/>
</dbReference>
<evidence type="ECO:0000313" key="10">
    <source>
        <dbReference type="Proteomes" id="UP000782241"/>
    </source>
</evidence>
<feature type="compositionally biased region" description="Polar residues" evidence="7">
    <location>
        <begin position="21"/>
        <end position="37"/>
    </location>
</feature>
<feature type="domain" description="Fork-head" evidence="8">
    <location>
        <begin position="282"/>
        <end position="407"/>
    </location>
</feature>
<dbReference type="GO" id="GO:0005634">
    <property type="term" value="C:nucleus"/>
    <property type="evidence" value="ECO:0007669"/>
    <property type="project" value="UniProtKB-SubCell"/>
</dbReference>
<gene>
    <name evidence="9" type="ORF">KAF25_006123</name>
</gene>